<evidence type="ECO:0000259" key="12">
    <source>
        <dbReference type="PROSITE" id="PS50893"/>
    </source>
</evidence>
<dbReference type="InterPro" id="IPR039421">
    <property type="entry name" value="Type_1_exporter"/>
</dbReference>
<dbReference type="CDD" id="cd18555">
    <property type="entry name" value="ABC_6TM_T1SS_like"/>
    <property type="match status" value="1"/>
</dbReference>
<dbReference type="PROSITE" id="PS50893">
    <property type="entry name" value="ABC_TRANSPORTER_2"/>
    <property type="match status" value="1"/>
</dbReference>
<feature type="transmembrane region" description="Helical" evidence="11">
    <location>
        <begin position="402"/>
        <end position="427"/>
    </location>
</feature>
<dbReference type="PROSITE" id="PS50929">
    <property type="entry name" value="ABC_TM1F"/>
    <property type="match status" value="1"/>
</dbReference>
<keyword evidence="7" id="KW-0788">Thiol protease</keyword>
<dbReference type="AlphaFoldDB" id="A0A9X6FBY8"/>
<dbReference type="GO" id="GO:0006508">
    <property type="term" value="P:proteolysis"/>
    <property type="evidence" value="ECO:0007669"/>
    <property type="project" value="InterPro"/>
</dbReference>
<evidence type="ECO:0000256" key="3">
    <source>
        <dbReference type="ARBA" id="ARBA00022475"/>
    </source>
</evidence>
<dbReference type="GO" id="GO:0015421">
    <property type="term" value="F:ABC-type oligopeptide transporter activity"/>
    <property type="evidence" value="ECO:0007669"/>
    <property type="project" value="TreeGrafter"/>
</dbReference>
<protein>
    <submittedName>
        <fullName evidence="15">Peptidase C39</fullName>
    </submittedName>
</protein>
<dbReference type="GO" id="GO:0005524">
    <property type="term" value="F:ATP binding"/>
    <property type="evidence" value="ECO:0007669"/>
    <property type="project" value="UniProtKB-KW"/>
</dbReference>
<dbReference type="InterPro" id="IPR011527">
    <property type="entry name" value="ABC1_TM_dom"/>
</dbReference>
<dbReference type="InterPro" id="IPR027417">
    <property type="entry name" value="P-loop_NTPase"/>
</dbReference>
<dbReference type="GO" id="GO:0008234">
    <property type="term" value="F:cysteine-type peptidase activity"/>
    <property type="evidence" value="ECO:0007669"/>
    <property type="project" value="UniProtKB-KW"/>
</dbReference>
<feature type="transmembrane region" description="Helical" evidence="11">
    <location>
        <begin position="201"/>
        <end position="234"/>
    </location>
</feature>
<keyword evidence="9 11" id="KW-1133">Transmembrane helix</keyword>
<evidence type="ECO:0000256" key="9">
    <source>
        <dbReference type="ARBA" id="ARBA00022989"/>
    </source>
</evidence>
<dbReference type="InterPro" id="IPR036640">
    <property type="entry name" value="ABC1_TM_sf"/>
</dbReference>
<feature type="transmembrane region" description="Helical" evidence="11">
    <location>
        <begin position="164"/>
        <end position="186"/>
    </location>
</feature>
<gene>
    <name evidence="15" type="ORF">BK746_04015</name>
</gene>
<evidence type="ECO:0000256" key="1">
    <source>
        <dbReference type="ARBA" id="ARBA00004651"/>
    </source>
</evidence>
<feature type="domain" description="ABC transmembrane type-1" evidence="13">
    <location>
        <begin position="168"/>
        <end position="447"/>
    </location>
</feature>
<evidence type="ECO:0000256" key="10">
    <source>
        <dbReference type="ARBA" id="ARBA00023136"/>
    </source>
</evidence>
<keyword evidence="6" id="KW-0378">Hydrolase</keyword>
<dbReference type="InterPro" id="IPR003439">
    <property type="entry name" value="ABC_transporter-like_ATP-bd"/>
</dbReference>
<dbReference type="PANTHER" id="PTHR43394">
    <property type="entry name" value="ATP-DEPENDENT PERMEASE MDL1, MITOCHONDRIAL"/>
    <property type="match status" value="1"/>
</dbReference>
<dbReference type="InterPro" id="IPR005074">
    <property type="entry name" value="Peptidase_C39"/>
</dbReference>
<dbReference type="InterPro" id="IPR003593">
    <property type="entry name" value="AAA+_ATPase"/>
</dbReference>
<keyword evidence="2" id="KW-0813">Transport</keyword>
<dbReference type="Pfam" id="PF00664">
    <property type="entry name" value="ABC_membrane"/>
    <property type="match status" value="1"/>
</dbReference>
<dbReference type="GO" id="GO:0005886">
    <property type="term" value="C:plasma membrane"/>
    <property type="evidence" value="ECO:0007669"/>
    <property type="project" value="UniProtKB-SubCell"/>
</dbReference>
<dbReference type="Pfam" id="PF00005">
    <property type="entry name" value="ABC_tran"/>
    <property type="match status" value="1"/>
</dbReference>
<dbReference type="SUPFAM" id="SSF90123">
    <property type="entry name" value="ABC transporter transmembrane region"/>
    <property type="match status" value="1"/>
</dbReference>
<comment type="subcellular location">
    <subcellularLocation>
        <location evidence="1">Cell membrane</location>
        <topology evidence="1">Multi-pass membrane protein</topology>
    </subcellularLocation>
</comment>
<accession>A0A9X6FBY8</accession>
<keyword evidence="3" id="KW-1003">Cell membrane</keyword>
<evidence type="ECO:0000313" key="16">
    <source>
        <dbReference type="Proteomes" id="UP000195129"/>
    </source>
</evidence>
<name>A0A9X6FBY8_BACTU</name>
<evidence type="ECO:0000313" key="15">
    <source>
        <dbReference type="EMBL" id="OTY63041.1"/>
    </source>
</evidence>
<feature type="transmembrane region" description="Helical" evidence="11">
    <location>
        <begin position="280"/>
        <end position="298"/>
    </location>
</feature>
<dbReference type="Pfam" id="PF03412">
    <property type="entry name" value="Peptidase_C39"/>
    <property type="match status" value="1"/>
</dbReference>
<evidence type="ECO:0000259" key="14">
    <source>
        <dbReference type="PROSITE" id="PS50990"/>
    </source>
</evidence>
<feature type="domain" description="Peptidase C39" evidence="14">
    <location>
        <begin position="17"/>
        <end position="136"/>
    </location>
</feature>
<dbReference type="PROSITE" id="PS00211">
    <property type="entry name" value="ABC_TRANSPORTER_1"/>
    <property type="match status" value="1"/>
</dbReference>
<dbReference type="Gene3D" id="3.40.50.300">
    <property type="entry name" value="P-loop containing nucleotide triphosphate hydrolases"/>
    <property type="match status" value="1"/>
</dbReference>
<feature type="domain" description="ABC transporter" evidence="12">
    <location>
        <begin position="480"/>
        <end position="713"/>
    </location>
</feature>
<evidence type="ECO:0000256" key="6">
    <source>
        <dbReference type="ARBA" id="ARBA00022801"/>
    </source>
</evidence>
<reference evidence="15 16" key="1">
    <citation type="submission" date="2016-10" db="EMBL/GenBank/DDBJ databases">
        <title>Comparative genomics of Bacillus thuringiensis reveals a path to pathogens against multiple invertebrate hosts.</title>
        <authorList>
            <person name="Zheng J."/>
            <person name="Gao Q."/>
            <person name="Liu H."/>
            <person name="Peng D."/>
            <person name="Ruan L."/>
            <person name="Sun M."/>
        </authorList>
    </citation>
    <scope>NUCLEOTIDE SEQUENCE [LARGE SCALE GENOMIC DNA]</scope>
    <source>
        <strain evidence="15">BGSC 4CA1</strain>
    </source>
</reference>
<dbReference type="SMART" id="SM00382">
    <property type="entry name" value="AAA"/>
    <property type="match status" value="1"/>
</dbReference>
<dbReference type="FunFam" id="3.40.50.300:FF:000299">
    <property type="entry name" value="ABC transporter ATP-binding protein/permease"/>
    <property type="match status" value="1"/>
</dbReference>
<evidence type="ECO:0000256" key="2">
    <source>
        <dbReference type="ARBA" id="ARBA00022448"/>
    </source>
</evidence>
<dbReference type="InterPro" id="IPR033839">
    <property type="entry name" value="Lacticin_481_peptidase"/>
</dbReference>
<dbReference type="InterPro" id="IPR017871">
    <property type="entry name" value="ABC_transporter-like_CS"/>
</dbReference>
<dbReference type="EMBL" id="NFDN01000020">
    <property type="protein sequence ID" value="OTY63041.1"/>
    <property type="molecule type" value="Genomic_DNA"/>
</dbReference>
<comment type="caution">
    <text evidence="15">The sequence shown here is derived from an EMBL/GenBank/DDBJ whole genome shotgun (WGS) entry which is preliminary data.</text>
</comment>
<keyword evidence="7" id="KW-0645">Protease</keyword>
<keyword evidence="4 11" id="KW-0812">Transmembrane</keyword>
<sequence length="721" mass="82485">MNNYSIKHKRKVPFIEQMQQTECGICCMAMISSYYKSYFSLYELREAAGNGRDGTSLHQMRELARNLGFKADWHKVNMKKLIHIQEPIILFWDHKHFVVLEKFKNGNFFIVDPSGGRKKLTENEFDKLFTGYILTCTPDESFKRRKQKSIWKPFLKLLLDKPKLLINVVITAIVLQLFTLGIPMLIQRVIDKIIMPSREDLLSFLIIGIVFLVLFQSGIALIRGSLLITLNNFLDKKMMTHFFKHLLKLPYNFFQLRSFGDLIFRANGLRSIRDILSSQLIMGALDIGLIIIILIYMINQSILMTAWVIIISLLSILLVFFSKSVLYQKNQDEITHATSVQSFQTELLYGIFGVKTAGTEKSMYNSWEKLFDKLLLAYREKGKTLNYITTVNNILKLSGPLVVLWIGAKLVFSGEITLGALIAFHALSTQFFNLTGSIVDTFNSFLLTDSYLRRVHDVLEAQPEHMPKNPIYLKELQGEVTLENVYLKYNKHQEYILKNINLKIKPGQKVALIGKSGAGKSTLSRLILGLYEPTQGNVYYDGHHLLDIDKESFRKNIGVVPQDVSLFNRSIKDNIALHQPDASMEDIIEAAKIAKIHDEIMQMPMKYNTIISELGMNISGGQRQRLAIARALVHKPSILVLDEATSSLDHLNEKEIDNYLSSINCTRIVISHRLTSLINSDIIVVLDEGEIIESGNHEDLLRGNGFYSQYYRKLESRKISI</sequence>
<dbReference type="GO" id="GO:0016887">
    <property type="term" value="F:ATP hydrolysis activity"/>
    <property type="evidence" value="ECO:0007669"/>
    <property type="project" value="InterPro"/>
</dbReference>
<keyword evidence="10 11" id="KW-0472">Membrane</keyword>
<evidence type="ECO:0000256" key="11">
    <source>
        <dbReference type="SAM" id="Phobius"/>
    </source>
</evidence>
<dbReference type="CDD" id="cd02425">
    <property type="entry name" value="Peptidase_C39F"/>
    <property type="match status" value="1"/>
</dbReference>
<dbReference type="Gene3D" id="1.20.1560.10">
    <property type="entry name" value="ABC transporter type 1, transmembrane domain"/>
    <property type="match status" value="1"/>
</dbReference>
<evidence type="ECO:0000256" key="5">
    <source>
        <dbReference type="ARBA" id="ARBA00022741"/>
    </source>
</evidence>
<dbReference type="PANTHER" id="PTHR43394:SF1">
    <property type="entry name" value="ATP-BINDING CASSETTE SUB-FAMILY B MEMBER 10, MITOCHONDRIAL"/>
    <property type="match status" value="1"/>
</dbReference>
<feature type="transmembrane region" description="Helical" evidence="11">
    <location>
        <begin position="304"/>
        <end position="321"/>
    </location>
</feature>
<organism evidence="15 16">
    <name type="scientific">Bacillus thuringiensis serovar yosoo</name>
    <dbReference type="NCBI Taxonomy" id="180848"/>
    <lineage>
        <taxon>Bacteria</taxon>
        <taxon>Bacillati</taxon>
        <taxon>Bacillota</taxon>
        <taxon>Bacilli</taxon>
        <taxon>Bacillales</taxon>
        <taxon>Bacillaceae</taxon>
        <taxon>Bacillus</taxon>
        <taxon>Bacillus cereus group</taxon>
    </lineage>
</organism>
<evidence type="ECO:0000256" key="7">
    <source>
        <dbReference type="ARBA" id="ARBA00022807"/>
    </source>
</evidence>
<proteinExistence type="predicted"/>
<evidence type="ECO:0000256" key="8">
    <source>
        <dbReference type="ARBA" id="ARBA00022840"/>
    </source>
</evidence>
<evidence type="ECO:0000259" key="13">
    <source>
        <dbReference type="PROSITE" id="PS50929"/>
    </source>
</evidence>
<dbReference type="PROSITE" id="PS50990">
    <property type="entry name" value="PEPTIDASE_C39"/>
    <property type="match status" value="1"/>
</dbReference>
<dbReference type="Gene3D" id="3.90.70.10">
    <property type="entry name" value="Cysteine proteinases"/>
    <property type="match status" value="1"/>
</dbReference>
<dbReference type="Proteomes" id="UP000195129">
    <property type="component" value="Unassembled WGS sequence"/>
</dbReference>
<dbReference type="RefSeq" id="WP_087965066.1">
    <property type="nucleotide sequence ID" value="NZ_NFDN01000020.1"/>
</dbReference>
<keyword evidence="5" id="KW-0547">Nucleotide-binding</keyword>
<keyword evidence="8" id="KW-0067">ATP-binding</keyword>
<evidence type="ECO:0000256" key="4">
    <source>
        <dbReference type="ARBA" id="ARBA00022692"/>
    </source>
</evidence>
<dbReference type="SUPFAM" id="SSF52540">
    <property type="entry name" value="P-loop containing nucleoside triphosphate hydrolases"/>
    <property type="match status" value="1"/>
</dbReference>